<dbReference type="WBParaSite" id="PS1159_v2.g11222.t2">
    <property type="protein sequence ID" value="PS1159_v2.g11222.t2"/>
    <property type="gene ID" value="PS1159_v2.g11222"/>
</dbReference>
<reference evidence="2" key="1">
    <citation type="submission" date="2022-11" db="UniProtKB">
        <authorList>
            <consortium name="WormBaseParasite"/>
        </authorList>
    </citation>
    <scope>IDENTIFICATION</scope>
</reference>
<name>A0AC35EVS2_9BILA</name>
<organism evidence="1 2">
    <name type="scientific">Panagrolaimus sp. PS1159</name>
    <dbReference type="NCBI Taxonomy" id="55785"/>
    <lineage>
        <taxon>Eukaryota</taxon>
        <taxon>Metazoa</taxon>
        <taxon>Ecdysozoa</taxon>
        <taxon>Nematoda</taxon>
        <taxon>Chromadorea</taxon>
        <taxon>Rhabditida</taxon>
        <taxon>Tylenchina</taxon>
        <taxon>Panagrolaimomorpha</taxon>
        <taxon>Panagrolaimoidea</taxon>
        <taxon>Panagrolaimidae</taxon>
        <taxon>Panagrolaimus</taxon>
    </lineage>
</organism>
<accession>A0AC35EVS2</accession>
<protein>
    <submittedName>
        <fullName evidence="2">TLC domain-containing protein</fullName>
    </submittedName>
</protein>
<evidence type="ECO:0000313" key="1">
    <source>
        <dbReference type="Proteomes" id="UP000887580"/>
    </source>
</evidence>
<dbReference type="Proteomes" id="UP000887580">
    <property type="component" value="Unplaced"/>
</dbReference>
<proteinExistence type="predicted"/>
<sequence length="342" mass="40708">MFSSFWDEKYWLPRNASWNKLPPNFYDLIYPIYFSIPILIFRILLESFFGISVGVLLGVVPRHERNKRIFEHLTGGFARYTRSKRVLECMFRCICYLLLFFYGLYVLWDKPWLMDVKQCWIGYPYHPIDSSVWWYYMWYYMLETGFYYSLLFGSIFDVRRSDFWQLVFHHIITIFLLSISWTINFVRVGTLVLISHDISDIVLEAGKLVRYYGSPSFVTNSFFFVFLVSWFLTRLGYFPFVLIRSGFQDAAALIQPDYNIYNLFQVPFAPRFIILMIFALLCLHVFWTVIIMRIVIRSIVVGEAADVRSDSEEEAEKVTIAEKKKLVKTKKERDSTTLKKTS</sequence>
<evidence type="ECO:0000313" key="2">
    <source>
        <dbReference type="WBParaSite" id="PS1159_v2.g11222.t2"/>
    </source>
</evidence>